<protein>
    <submittedName>
        <fullName evidence="1">Uncharacterized protein</fullName>
    </submittedName>
</protein>
<keyword evidence="2" id="KW-1185">Reference proteome</keyword>
<evidence type="ECO:0000313" key="2">
    <source>
        <dbReference type="Proteomes" id="UP000327013"/>
    </source>
</evidence>
<name>A0A5N6RWI4_9ROSI</name>
<dbReference type="Proteomes" id="UP000327013">
    <property type="component" value="Chromosome 8"/>
</dbReference>
<reference evidence="1 2" key="1">
    <citation type="submission" date="2019-06" db="EMBL/GenBank/DDBJ databases">
        <title>A chromosomal-level reference genome of Carpinus fangiana (Coryloideae, Betulaceae).</title>
        <authorList>
            <person name="Yang X."/>
            <person name="Wang Z."/>
            <person name="Zhang L."/>
            <person name="Hao G."/>
            <person name="Liu J."/>
            <person name="Yang Y."/>
        </authorList>
    </citation>
    <scope>NUCLEOTIDE SEQUENCE [LARGE SCALE GENOMIC DNA]</scope>
    <source>
        <strain evidence="1">Cfa_2016G</strain>
        <tissue evidence="1">Leaf</tissue>
    </source>
</reference>
<proteinExistence type="predicted"/>
<organism evidence="1 2">
    <name type="scientific">Carpinus fangiana</name>
    <dbReference type="NCBI Taxonomy" id="176857"/>
    <lineage>
        <taxon>Eukaryota</taxon>
        <taxon>Viridiplantae</taxon>
        <taxon>Streptophyta</taxon>
        <taxon>Embryophyta</taxon>
        <taxon>Tracheophyta</taxon>
        <taxon>Spermatophyta</taxon>
        <taxon>Magnoliopsida</taxon>
        <taxon>eudicotyledons</taxon>
        <taxon>Gunneridae</taxon>
        <taxon>Pentapetalae</taxon>
        <taxon>rosids</taxon>
        <taxon>fabids</taxon>
        <taxon>Fagales</taxon>
        <taxon>Betulaceae</taxon>
        <taxon>Carpinus</taxon>
    </lineage>
</organism>
<sequence>MVVLTVGIIRRWAGAGESTAEGLPCMLNNNVFCKGLSCGLIASENLFLDRFGLYFGRLINSHCNLFGDCTDVHCQANEKDHL</sequence>
<gene>
    <name evidence="1" type="ORF">FH972_020376</name>
</gene>
<dbReference type="EMBL" id="CM017328">
    <property type="protein sequence ID" value="KAE8125593.1"/>
    <property type="molecule type" value="Genomic_DNA"/>
</dbReference>
<evidence type="ECO:0000313" key="1">
    <source>
        <dbReference type="EMBL" id="KAE8125593.1"/>
    </source>
</evidence>
<accession>A0A5N6RWI4</accession>
<dbReference type="AlphaFoldDB" id="A0A5N6RWI4"/>